<dbReference type="AlphaFoldDB" id="A0AAV2TDB4"/>
<dbReference type="PANTHER" id="PTHR22093">
    <property type="entry name" value="LEUKOCYTE RECEPTOR CLUSTER LRC MEMBER 1"/>
    <property type="match status" value="1"/>
</dbReference>
<protein>
    <recommendedName>
        <fullName evidence="2">CBF1-interacting co-repressor CIR N-terminal domain-containing protein</fullName>
    </recommendedName>
</protein>
<evidence type="ECO:0000313" key="4">
    <source>
        <dbReference type="Proteomes" id="UP001497525"/>
    </source>
</evidence>
<dbReference type="SMART" id="SM01083">
    <property type="entry name" value="Cir_N"/>
    <property type="match status" value="1"/>
</dbReference>
<dbReference type="PANTHER" id="PTHR22093:SF0">
    <property type="entry name" value="LEUKOCYTE RECEPTOR CLUSTER MEMBER 1"/>
    <property type="match status" value="1"/>
</dbReference>
<evidence type="ECO:0000313" key="3">
    <source>
        <dbReference type="EMBL" id="CAL5134081.1"/>
    </source>
</evidence>
<feature type="region of interest" description="Disordered" evidence="1">
    <location>
        <begin position="22"/>
        <end position="46"/>
    </location>
</feature>
<accession>A0AAV2TDB4</accession>
<dbReference type="InterPro" id="IPR039875">
    <property type="entry name" value="LENG1-like"/>
</dbReference>
<feature type="domain" description="CBF1-interacting co-repressor CIR N-terminal" evidence="2">
    <location>
        <begin position="8"/>
        <end position="44"/>
    </location>
</feature>
<feature type="region of interest" description="Disordered" evidence="1">
    <location>
        <begin position="116"/>
        <end position="138"/>
    </location>
</feature>
<organism evidence="3 4">
    <name type="scientific">Calicophoron daubneyi</name>
    <name type="common">Rumen fluke</name>
    <name type="synonym">Paramphistomum daubneyi</name>
    <dbReference type="NCBI Taxonomy" id="300641"/>
    <lineage>
        <taxon>Eukaryota</taxon>
        <taxon>Metazoa</taxon>
        <taxon>Spiralia</taxon>
        <taxon>Lophotrochozoa</taxon>
        <taxon>Platyhelminthes</taxon>
        <taxon>Trematoda</taxon>
        <taxon>Digenea</taxon>
        <taxon>Plagiorchiida</taxon>
        <taxon>Pronocephalata</taxon>
        <taxon>Paramphistomoidea</taxon>
        <taxon>Paramphistomidae</taxon>
        <taxon>Calicophoron</taxon>
    </lineage>
</organism>
<evidence type="ECO:0000256" key="1">
    <source>
        <dbReference type="SAM" id="MobiDB-lite"/>
    </source>
</evidence>
<evidence type="ECO:0000259" key="2">
    <source>
        <dbReference type="SMART" id="SM01083"/>
    </source>
</evidence>
<reference evidence="3" key="1">
    <citation type="submission" date="2024-06" db="EMBL/GenBank/DDBJ databases">
        <authorList>
            <person name="Liu X."/>
            <person name="Lenzi L."/>
            <person name="Haldenby T S."/>
            <person name="Uol C."/>
        </authorList>
    </citation>
    <scope>NUCLEOTIDE SEQUENCE</scope>
</reference>
<gene>
    <name evidence="3" type="ORF">CDAUBV1_LOCUS7309</name>
</gene>
<sequence>MNILPKKRWHVRTKENIARVKQDEAKFEEEKRKKEDRSLLAEQESRTEFLRKQQHARLTPGCSASSNNRVALLSDRSVELIEGNKEYEAEKKAEQEAQEKSIGLLTYLGQSMLDSGGQKPWYDIHPKKRKLDDAEKLK</sequence>
<dbReference type="Proteomes" id="UP001497525">
    <property type="component" value="Unassembled WGS sequence"/>
</dbReference>
<proteinExistence type="predicted"/>
<dbReference type="InterPro" id="IPR019339">
    <property type="entry name" value="CIR_N_dom"/>
</dbReference>
<name>A0AAV2TDB4_CALDB</name>
<dbReference type="EMBL" id="CAXLJL010000179">
    <property type="protein sequence ID" value="CAL5134081.1"/>
    <property type="molecule type" value="Genomic_DNA"/>
</dbReference>
<feature type="compositionally biased region" description="Basic and acidic residues" evidence="1">
    <location>
        <begin position="122"/>
        <end position="138"/>
    </location>
</feature>
<comment type="caution">
    <text evidence="3">The sequence shown here is derived from an EMBL/GenBank/DDBJ whole genome shotgun (WGS) entry which is preliminary data.</text>
</comment>